<feature type="compositionally biased region" description="Polar residues" evidence="3">
    <location>
        <begin position="60"/>
        <end position="70"/>
    </location>
</feature>
<name>A0A2S4KWZ3_9HYPO</name>
<feature type="compositionally biased region" description="Basic and acidic residues" evidence="3">
    <location>
        <begin position="115"/>
        <end position="126"/>
    </location>
</feature>
<organism evidence="5 6">
    <name type="scientific">Tolypocladium paradoxum</name>
    <dbReference type="NCBI Taxonomy" id="94208"/>
    <lineage>
        <taxon>Eukaryota</taxon>
        <taxon>Fungi</taxon>
        <taxon>Dikarya</taxon>
        <taxon>Ascomycota</taxon>
        <taxon>Pezizomycotina</taxon>
        <taxon>Sordariomycetes</taxon>
        <taxon>Hypocreomycetidae</taxon>
        <taxon>Hypocreales</taxon>
        <taxon>Ophiocordycipitaceae</taxon>
        <taxon>Tolypocladium</taxon>
    </lineage>
</organism>
<evidence type="ECO:0000313" key="5">
    <source>
        <dbReference type="EMBL" id="POR34709.1"/>
    </source>
</evidence>
<dbReference type="Gene3D" id="1.20.5.170">
    <property type="match status" value="1"/>
</dbReference>
<dbReference type="Pfam" id="PF08614">
    <property type="entry name" value="ATG16"/>
    <property type="match status" value="1"/>
</dbReference>
<feature type="region of interest" description="Disordered" evidence="3">
    <location>
        <begin position="115"/>
        <end position="144"/>
    </location>
</feature>
<comment type="caution">
    <text evidence="5">The sequence shown here is derived from an EMBL/GenBank/DDBJ whole genome shotgun (WGS) entry which is preliminary data.</text>
</comment>
<evidence type="ECO:0000259" key="4">
    <source>
        <dbReference type="Pfam" id="PF08614"/>
    </source>
</evidence>
<feature type="region of interest" description="Disordered" evidence="3">
    <location>
        <begin position="60"/>
        <end position="79"/>
    </location>
</feature>
<proteinExistence type="inferred from homology"/>
<sequence length="207" mass="22953">MFPSSNTAVKMPSWRDEYMSSLKDVELKNPVNMELVQACSQMADRISALEAEKAALESHVSSASTANNSKARPGGPAADDAATAQLRVDFVESLRSKGVTETRLRAAEDELARLRTKAKEDGRTSCERSGSCSRQADSSKPNLVPLTPVQQVQDEMITLNLQVAMAEKERDKAKKENKELVDRWMKRMGQEAEAMNLANEPLLDKRR</sequence>
<protein>
    <submittedName>
        <fullName evidence="5">Autophagy protein 16</fullName>
    </submittedName>
</protein>
<dbReference type="STRING" id="94208.A0A2S4KWZ3"/>
<feature type="coiled-coil region" evidence="2">
    <location>
        <begin position="32"/>
        <end position="59"/>
    </location>
</feature>
<dbReference type="InterPro" id="IPR013923">
    <property type="entry name" value="Autophagy-rel_prot_16_dom"/>
</dbReference>
<dbReference type="OrthoDB" id="8949486at2759"/>
<feature type="coiled-coil region" evidence="2">
    <location>
        <begin position="149"/>
        <end position="183"/>
    </location>
</feature>
<accession>A0A2S4KWZ3</accession>
<dbReference type="EMBL" id="PKSG01000493">
    <property type="protein sequence ID" value="POR34709.1"/>
    <property type="molecule type" value="Genomic_DNA"/>
</dbReference>
<feature type="domain" description="Autophagy-related protein 16" evidence="4">
    <location>
        <begin position="17"/>
        <end position="196"/>
    </location>
</feature>
<evidence type="ECO:0000256" key="3">
    <source>
        <dbReference type="SAM" id="MobiDB-lite"/>
    </source>
</evidence>
<evidence type="ECO:0000256" key="2">
    <source>
        <dbReference type="SAM" id="Coils"/>
    </source>
</evidence>
<dbReference type="AlphaFoldDB" id="A0A2S4KWZ3"/>
<feature type="compositionally biased region" description="Polar residues" evidence="3">
    <location>
        <begin position="127"/>
        <end position="141"/>
    </location>
</feature>
<comment type="similarity">
    <text evidence="1">Belongs to the ATG16 family.</text>
</comment>
<dbReference type="Proteomes" id="UP000237481">
    <property type="component" value="Unassembled WGS sequence"/>
</dbReference>
<reference evidence="5 6" key="1">
    <citation type="submission" date="2018-01" db="EMBL/GenBank/DDBJ databases">
        <title>Harnessing the power of phylogenomics to disentangle the directionality and signatures of interkingdom host jumping in the parasitic fungal genus Tolypocladium.</title>
        <authorList>
            <person name="Quandt C.A."/>
            <person name="Patterson W."/>
            <person name="Spatafora J.W."/>
        </authorList>
    </citation>
    <scope>NUCLEOTIDE SEQUENCE [LARGE SCALE GENOMIC DNA]</scope>
    <source>
        <strain evidence="5 6">NRBC 100945</strain>
    </source>
</reference>
<gene>
    <name evidence="5" type="ORF">TPAR_05102</name>
</gene>
<keyword evidence="6" id="KW-1185">Reference proteome</keyword>
<evidence type="ECO:0000313" key="6">
    <source>
        <dbReference type="Proteomes" id="UP000237481"/>
    </source>
</evidence>
<evidence type="ECO:0000256" key="1">
    <source>
        <dbReference type="ARBA" id="ARBA00005331"/>
    </source>
</evidence>
<keyword evidence="2" id="KW-0175">Coiled coil</keyword>
<dbReference type="CDD" id="cd22887">
    <property type="entry name" value="Atg16_CCD"/>
    <property type="match status" value="1"/>
</dbReference>